<dbReference type="AlphaFoldDB" id="A0AAW1NLJ3"/>
<evidence type="ECO:0000259" key="5">
    <source>
        <dbReference type="Pfam" id="PF18579"/>
    </source>
</evidence>
<feature type="domain" description="Rubisco accumulation factor 1 helix turn helix" evidence="5">
    <location>
        <begin position="123"/>
        <end position="182"/>
    </location>
</feature>
<keyword evidence="1" id="KW-0143">Chaperone</keyword>
<sequence length="438" mass="47103">MGLLGPRTSGVIPSAAPYRAQRNTAVQAAASRSPAVASSTGRPGGLILPGDGHSMPDPRGRGGGGRLILPGRDSGGQPGQPRPQMPQMTEPQATPPTHNPYRPPPGFMEKEQPDAEADDMIEPQEMLRSLRDQSASWHELAGFLTLLARAGYDSAAIEADTGIERVQQNVTLVAGQVYQSLADGEKIGSDVMQFYDTEGSEMLLYELRFLGNDLRITAARYIAEQGLEAPAARVLAKAMKEHVRREGPAFGFSTAPGDSLAYKYYRDAIETRREKEKEQLLQKALEAATTESARTAVANLMQQEPEAEPSLEQPPLQVVRLSGEQSAFRAVPVISALSEASPSSIASVPRARQQGDFNFFFVDQSMAGFPWAVLPAWHSLMVARSPVGLSIPDCSQVPAFVAACKAQTQSDKARLVGQGLLVLDAADKQATDPSHTFE</sequence>
<dbReference type="PANTHER" id="PTHR35299:SF6">
    <property type="entry name" value="RUBISCO ACCUMULATION FACTOR 1"/>
    <property type="match status" value="1"/>
</dbReference>
<keyword evidence="7" id="KW-1185">Reference proteome</keyword>
<dbReference type="InterPro" id="IPR040858">
    <property type="entry name" value="Raf1_C"/>
</dbReference>
<comment type="caution">
    <text evidence="6">The sequence shown here is derived from an EMBL/GenBank/DDBJ whole genome shotgun (WGS) entry which is preliminary data.</text>
</comment>
<feature type="domain" description="Rubisco accumulation factor 1 C-terminal" evidence="3">
    <location>
        <begin position="316"/>
        <end position="431"/>
    </location>
</feature>
<evidence type="ECO:0000313" key="7">
    <source>
        <dbReference type="Proteomes" id="UP001465755"/>
    </source>
</evidence>
<dbReference type="InterPro" id="IPR040781">
    <property type="entry name" value="Raf1_HTH"/>
</dbReference>
<evidence type="ECO:0000313" key="6">
    <source>
        <dbReference type="EMBL" id="KAK9784877.1"/>
    </source>
</evidence>
<feature type="compositionally biased region" description="Low complexity" evidence="2">
    <location>
        <begin position="25"/>
        <end position="39"/>
    </location>
</feature>
<accession>A0AAW1NLJ3</accession>
<dbReference type="GO" id="GO:0110102">
    <property type="term" value="P:ribulose bisphosphate carboxylase complex assembly"/>
    <property type="evidence" value="ECO:0007669"/>
    <property type="project" value="UniProtKB-ARBA"/>
</dbReference>
<reference evidence="6 7" key="1">
    <citation type="journal article" date="2024" name="Nat. Commun.">
        <title>Phylogenomics reveals the evolutionary origins of lichenization in chlorophyte algae.</title>
        <authorList>
            <person name="Puginier C."/>
            <person name="Libourel C."/>
            <person name="Otte J."/>
            <person name="Skaloud P."/>
            <person name="Haon M."/>
            <person name="Grisel S."/>
            <person name="Petersen M."/>
            <person name="Berrin J.G."/>
            <person name="Delaux P.M."/>
            <person name="Dal Grande F."/>
            <person name="Keller J."/>
        </authorList>
    </citation>
    <scope>NUCLEOTIDE SEQUENCE [LARGE SCALE GENOMIC DNA]</scope>
    <source>
        <strain evidence="6 7">SAG 2036</strain>
    </source>
</reference>
<protein>
    <submittedName>
        <fullName evidence="6">Uncharacterized protein</fullName>
    </submittedName>
</protein>
<evidence type="ECO:0000259" key="3">
    <source>
        <dbReference type="Pfam" id="PF18087"/>
    </source>
</evidence>
<name>A0AAW1NLJ3_9CHLO</name>
<dbReference type="PANTHER" id="PTHR35299">
    <property type="entry name" value="RUBISCO ACCUMULATION FACTOR 1"/>
    <property type="match status" value="1"/>
</dbReference>
<organism evidence="6 7">
    <name type="scientific">Symbiochloris irregularis</name>
    <dbReference type="NCBI Taxonomy" id="706552"/>
    <lineage>
        <taxon>Eukaryota</taxon>
        <taxon>Viridiplantae</taxon>
        <taxon>Chlorophyta</taxon>
        <taxon>core chlorophytes</taxon>
        <taxon>Trebouxiophyceae</taxon>
        <taxon>Trebouxiales</taxon>
        <taxon>Trebouxiaceae</taxon>
        <taxon>Symbiochloris</taxon>
    </lineage>
</organism>
<dbReference type="Proteomes" id="UP001465755">
    <property type="component" value="Unassembled WGS sequence"/>
</dbReference>
<evidence type="ECO:0000259" key="4">
    <source>
        <dbReference type="Pfam" id="PF18578"/>
    </source>
</evidence>
<feature type="compositionally biased region" description="Pro residues" evidence="2">
    <location>
        <begin position="93"/>
        <end position="106"/>
    </location>
</feature>
<proteinExistence type="predicted"/>
<gene>
    <name evidence="6" type="ORF">WJX73_008467</name>
</gene>
<dbReference type="EMBL" id="JALJOQ010000327">
    <property type="protein sequence ID" value="KAK9784877.1"/>
    <property type="molecule type" value="Genomic_DNA"/>
</dbReference>
<evidence type="ECO:0000256" key="1">
    <source>
        <dbReference type="ARBA" id="ARBA00023186"/>
    </source>
</evidence>
<feature type="domain" description="Rubisco accumulation factor 1 alpha-helical" evidence="4">
    <location>
        <begin position="195"/>
        <end position="300"/>
    </location>
</feature>
<dbReference type="Pfam" id="PF18579">
    <property type="entry name" value="Raf1_HTH"/>
    <property type="match status" value="1"/>
</dbReference>
<dbReference type="Pfam" id="PF18087">
    <property type="entry name" value="RuBisCo_chap_C"/>
    <property type="match status" value="1"/>
</dbReference>
<evidence type="ECO:0000256" key="2">
    <source>
        <dbReference type="SAM" id="MobiDB-lite"/>
    </source>
</evidence>
<dbReference type="InterPro" id="IPR037494">
    <property type="entry name" value="RAF1"/>
</dbReference>
<feature type="region of interest" description="Disordered" evidence="2">
    <location>
        <begin position="1"/>
        <end position="108"/>
    </location>
</feature>
<dbReference type="InterPro" id="IPR041358">
    <property type="entry name" value="Raf1_N"/>
</dbReference>
<dbReference type="Pfam" id="PF18578">
    <property type="entry name" value="Raf1_N"/>
    <property type="match status" value="1"/>
</dbReference>